<gene>
    <name evidence="1" type="ORF">WMY93_032510</name>
</gene>
<dbReference type="Proteomes" id="UP001460270">
    <property type="component" value="Unassembled WGS sequence"/>
</dbReference>
<evidence type="ECO:0000313" key="1">
    <source>
        <dbReference type="EMBL" id="KAK7880849.1"/>
    </source>
</evidence>
<dbReference type="EMBL" id="JBBPFD010000044">
    <property type="protein sequence ID" value="KAK7880849.1"/>
    <property type="molecule type" value="Genomic_DNA"/>
</dbReference>
<name>A0AAW0MNW4_9GOBI</name>
<keyword evidence="2" id="KW-1185">Reference proteome</keyword>
<proteinExistence type="predicted"/>
<dbReference type="Gene3D" id="2.10.25.10">
    <property type="entry name" value="Laminin"/>
    <property type="match status" value="1"/>
</dbReference>
<dbReference type="AlphaFoldDB" id="A0AAW0MNW4"/>
<protein>
    <submittedName>
        <fullName evidence="1">Uncharacterized protein</fullName>
    </submittedName>
</protein>
<accession>A0AAW0MNW4</accession>
<evidence type="ECO:0000313" key="2">
    <source>
        <dbReference type="Proteomes" id="UP001460270"/>
    </source>
</evidence>
<sequence>MREREEEREEERERGGNVDECLQTPLLCSGGRCTNTQGSFRVSVQRLQRGRVWKQLCRSAHTHTLNAEYKQKHTLMNHSEVNLVQCLVQLEMHRSDTGIEYPVPIQDILLDRVSAP</sequence>
<reference evidence="2" key="1">
    <citation type="submission" date="2024-04" db="EMBL/GenBank/DDBJ databases">
        <title>Salinicola lusitanus LLJ914,a marine bacterium isolated from the Okinawa Trough.</title>
        <authorList>
            <person name="Li J."/>
        </authorList>
    </citation>
    <scope>NUCLEOTIDE SEQUENCE [LARGE SCALE GENOMIC DNA]</scope>
</reference>
<dbReference type="CDD" id="cd00054">
    <property type="entry name" value="EGF_CA"/>
    <property type="match status" value="1"/>
</dbReference>
<organism evidence="1 2">
    <name type="scientific">Mugilogobius chulae</name>
    <name type="common">yellowstripe goby</name>
    <dbReference type="NCBI Taxonomy" id="88201"/>
    <lineage>
        <taxon>Eukaryota</taxon>
        <taxon>Metazoa</taxon>
        <taxon>Chordata</taxon>
        <taxon>Craniata</taxon>
        <taxon>Vertebrata</taxon>
        <taxon>Euteleostomi</taxon>
        <taxon>Actinopterygii</taxon>
        <taxon>Neopterygii</taxon>
        <taxon>Teleostei</taxon>
        <taxon>Neoteleostei</taxon>
        <taxon>Acanthomorphata</taxon>
        <taxon>Gobiaria</taxon>
        <taxon>Gobiiformes</taxon>
        <taxon>Gobioidei</taxon>
        <taxon>Gobiidae</taxon>
        <taxon>Gobionellinae</taxon>
        <taxon>Mugilogobius</taxon>
    </lineage>
</organism>
<comment type="caution">
    <text evidence="1">The sequence shown here is derived from an EMBL/GenBank/DDBJ whole genome shotgun (WGS) entry which is preliminary data.</text>
</comment>